<evidence type="ECO:0000256" key="8">
    <source>
        <dbReference type="ARBA" id="ARBA00022842"/>
    </source>
</evidence>
<comment type="subcellular location">
    <subcellularLocation>
        <location evidence="13">Cytoplasm</location>
    </subcellularLocation>
</comment>
<keyword evidence="2 13" id="KW-0963">Cytoplasm</keyword>
<dbReference type="NCBIfam" id="TIGR00228">
    <property type="entry name" value="ruvC"/>
    <property type="match status" value="1"/>
</dbReference>
<keyword evidence="3 13" id="KW-0540">Nuclease</keyword>
<evidence type="ECO:0000256" key="5">
    <source>
        <dbReference type="ARBA" id="ARBA00022759"/>
    </source>
</evidence>
<comment type="subunit">
    <text evidence="13">Homodimer which binds Holliday junction (HJ) DNA. The HJ becomes 2-fold symmetrical on binding to RuvC with unstacked arms; it has a different conformation from HJ DNA in complex with RuvA. In the full resolvosome a probable DNA-RuvA(4)-RuvB(12)-RuvC(2) complex forms which resolves the HJ.</text>
</comment>
<feature type="binding site" evidence="13">
    <location>
        <position position="139"/>
    </location>
    <ligand>
        <name>Mg(2+)</name>
        <dbReference type="ChEBI" id="CHEBI:18420"/>
        <label>1</label>
    </ligand>
</feature>
<keyword evidence="5 13" id="KW-0255">Endonuclease</keyword>
<evidence type="ECO:0000256" key="10">
    <source>
        <dbReference type="ARBA" id="ARBA00023172"/>
    </source>
</evidence>
<evidence type="ECO:0000256" key="1">
    <source>
        <dbReference type="ARBA" id="ARBA00009518"/>
    </source>
</evidence>
<comment type="catalytic activity">
    <reaction evidence="12 13">
        <text>Endonucleolytic cleavage at a junction such as a reciprocal single-stranded crossover between two homologous DNA duplexes (Holliday junction).</text>
        <dbReference type="EC" id="3.1.21.10"/>
    </reaction>
</comment>
<dbReference type="PANTHER" id="PTHR30194">
    <property type="entry name" value="CROSSOVER JUNCTION ENDODEOXYRIBONUCLEASE RUVC"/>
    <property type="match status" value="1"/>
</dbReference>
<dbReference type="GO" id="GO:0000287">
    <property type="term" value="F:magnesium ion binding"/>
    <property type="evidence" value="ECO:0007669"/>
    <property type="project" value="UniProtKB-UniRule"/>
</dbReference>
<keyword evidence="8 13" id="KW-0460">Magnesium</keyword>
<dbReference type="Proteomes" id="UP000216339">
    <property type="component" value="Unassembled WGS sequence"/>
</dbReference>
<evidence type="ECO:0000256" key="12">
    <source>
        <dbReference type="ARBA" id="ARBA00029354"/>
    </source>
</evidence>
<gene>
    <name evidence="13" type="primary">ruvC</name>
    <name evidence="15" type="ORF">BSZ37_19375</name>
</gene>
<dbReference type="OrthoDB" id="9805499at2"/>
<dbReference type="InterPro" id="IPR036397">
    <property type="entry name" value="RNaseH_sf"/>
</dbReference>
<evidence type="ECO:0000256" key="14">
    <source>
        <dbReference type="NCBIfam" id="TIGR00228"/>
    </source>
</evidence>
<keyword evidence="6 13" id="KW-0227">DNA damage</keyword>
<dbReference type="InterPro" id="IPR002176">
    <property type="entry name" value="X-over_junc_endoDNase_RuvC"/>
</dbReference>
<organism evidence="15 16">
    <name type="scientific">Rubrivirga marina</name>
    <dbReference type="NCBI Taxonomy" id="1196024"/>
    <lineage>
        <taxon>Bacteria</taxon>
        <taxon>Pseudomonadati</taxon>
        <taxon>Rhodothermota</taxon>
        <taxon>Rhodothermia</taxon>
        <taxon>Rhodothermales</taxon>
        <taxon>Rubricoccaceae</taxon>
        <taxon>Rubrivirga</taxon>
    </lineage>
</organism>
<evidence type="ECO:0000256" key="7">
    <source>
        <dbReference type="ARBA" id="ARBA00022801"/>
    </source>
</evidence>
<evidence type="ECO:0000256" key="2">
    <source>
        <dbReference type="ARBA" id="ARBA00022490"/>
    </source>
</evidence>
<feature type="active site" evidence="13">
    <location>
        <position position="139"/>
    </location>
</feature>
<comment type="function">
    <text evidence="13">The RuvA-RuvB-RuvC complex processes Holliday junction (HJ) DNA during genetic recombination and DNA repair. Endonuclease that resolves HJ intermediates. Cleaves cruciform DNA by making single-stranded nicks across the HJ at symmetrical positions within the homologous arms, yielding a 5'-phosphate and a 3'-hydroxyl group; requires a central core of homology in the junction. The consensus cleavage sequence is 5'-(A/T)TT(C/G)-3'. Cleavage occurs on the 3'-side of the TT dinucleotide at the point of strand exchange. HJ branch migration catalyzed by RuvA-RuvB allows RuvC to scan DNA until it finds its consensus sequence, where it cleaves and resolves the cruciform DNA.</text>
</comment>
<evidence type="ECO:0000256" key="9">
    <source>
        <dbReference type="ARBA" id="ARBA00023125"/>
    </source>
</evidence>
<feature type="binding site" evidence="13">
    <location>
        <position position="7"/>
    </location>
    <ligand>
        <name>Mg(2+)</name>
        <dbReference type="ChEBI" id="CHEBI:18420"/>
        <label>1</label>
    </ligand>
</feature>
<dbReference type="PROSITE" id="PS01321">
    <property type="entry name" value="RUVC"/>
    <property type="match status" value="1"/>
</dbReference>
<dbReference type="GO" id="GO:0005737">
    <property type="term" value="C:cytoplasm"/>
    <property type="evidence" value="ECO:0007669"/>
    <property type="project" value="UniProtKB-SubCell"/>
</dbReference>
<keyword evidence="10 13" id="KW-0233">DNA recombination</keyword>
<comment type="cofactor">
    <cofactor evidence="13">
        <name>Mg(2+)</name>
        <dbReference type="ChEBI" id="CHEBI:18420"/>
    </cofactor>
    <text evidence="13">Binds 2 Mg(2+) ion per subunit.</text>
</comment>
<dbReference type="RefSeq" id="WP_095512111.1">
    <property type="nucleotide sequence ID" value="NZ_MQWD01000001.1"/>
</dbReference>
<keyword evidence="9 13" id="KW-0238">DNA-binding</keyword>
<feature type="active site" evidence="13">
    <location>
        <position position="7"/>
    </location>
</feature>
<dbReference type="AlphaFoldDB" id="A0A271J4H4"/>
<dbReference type="CDD" id="cd16962">
    <property type="entry name" value="RuvC"/>
    <property type="match status" value="1"/>
</dbReference>
<dbReference type="HAMAP" id="MF_00034">
    <property type="entry name" value="RuvC"/>
    <property type="match status" value="1"/>
</dbReference>
<dbReference type="Gene3D" id="3.30.420.10">
    <property type="entry name" value="Ribonuclease H-like superfamily/Ribonuclease H"/>
    <property type="match status" value="1"/>
</dbReference>
<evidence type="ECO:0000313" key="16">
    <source>
        <dbReference type="Proteomes" id="UP000216339"/>
    </source>
</evidence>
<keyword evidence="16" id="KW-1185">Reference proteome</keyword>
<dbReference type="InterPro" id="IPR020563">
    <property type="entry name" value="X-over_junc_endoDNase_Mg_BS"/>
</dbReference>
<evidence type="ECO:0000256" key="4">
    <source>
        <dbReference type="ARBA" id="ARBA00022723"/>
    </source>
</evidence>
<dbReference type="GO" id="GO:0006310">
    <property type="term" value="P:DNA recombination"/>
    <property type="evidence" value="ECO:0007669"/>
    <property type="project" value="UniProtKB-UniRule"/>
</dbReference>
<comment type="similarity">
    <text evidence="1 13">Belongs to the RuvC family.</text>
</comment>
<keyword evidence="11 13" id="KW-0234">DNA repair</keyword>
<dbReference type="GO" id="GO:0008821">
    <property type="term" value="F:crossover junction DNA endonuclease activity"/>
    <property type="evidence" value="ECO:0007669"/>
    <property type="project" value="UniProtKB-UniRule"/>
</dbReference>
<reference evidence="15 16" key="1">
    <citation type="submission" date="2016-11" db="EMBL/GenBank/DDBJ databases">
        <title>Study of marine rhodopsin-containing bacteria.</title>
        <authorList>
            <person name="Yoshizawa S."/>
            <person name="Kumagai Y."/>
            <person name="Kogure K."/>
        </authorList>
    </citation>
    <scope>NUCLEOTIDE SEQUENCE [LARGE SCALE GENOMIC DNA]</scope>
    <source>
        <strain evidence="15 16">SAORIC-28</strain>
    </source>
</reference>
<evidence type="ECO:0000256" key="3">
    <source>
        <dbReference type="ARBA" id="ARBA00022722"/>
    </source>
</evidence>
<dbReference type="Pfam" id="PF02075">
    <property type="entry name" value="RuvC"/>
    <property type="match status" value="1"/>
</dbReference>
<dbReference type="EMBL" id="MQWD01000001">
    <property type="protein sequence ID" value="PAP78431.1"/>
    <property type="molecule type" value="Genomic_DNA"/>
</dbReference>
<keyword evidence="7 13" id="KW-0378">Hydrolase</keyword>
<dbReference type="FunFam" id="3.30.420.10:FF:000002">
    <property type="entry name" value="Crossover junction endodeoxyribonuclease RuvC"/>
    <property type="match status" value="1"/>
</dbReference>
<evidence type="ECO:0000256" key="6">
    <source>
        <dbReference type="ARBA" id="ARBA00022763"/>
    </source>
</evidence>
<dbReference type="PANTHER" id="PTHR30194:SF3">
    <property type="entry name" value="CROSSOVER JUNCTION ENDODEOXYRIBONUCLEASE RUVC"/>
    <property type="match status" value="1"/>
</dbReference>
<dbReference type="InterPro" id="IPR012337">
    <property type="entry name" value="RNaseH-like_sf"/>
</dbReference>
<name>A0A271J4H4_9BACT</name>
<proteinExistence type="inferred from homology"/>
<accession>A0A271J4H4</accession>
<evidence type="ECO:0000256" key="13">
    <source>
        <dbReference type="HAMAP-Rule" id="MF_00034"/>
    </source>
</evidence>
<comment type="caution">
    <text evidence="15">The sequence shown here is derived from an EMBL/GenBank/DDBJ whole genome shotgun (WGS) entry which is preliminary data.</text>
</comment>
<feature type="binding site" evidence="13">
    <location>
        <position position="67"/>
    </location>
    <ligand>
        <name>Mg(2+)</name>
        <dbReference type="ChEBI" id="CHEBI:18420"/>
        <label>2</label>
    </ligand>
</feature>
<feature type="active site" evidence="13">
    <location>
        <position position="67"/>
    </location>
</feature>
<dbReference type="PRINTS" id="PR00696">
    <property type="entry name" value="RSOLVASERUVC"/>
</dbReference>
<dbReference type="SUPFAM" id="SSF53098">
    <property type="entry name" value="Ribonuclease H-like"/>
    <property type="match status" value="1"/>
</dbReference>
<evidence type="ECO:0000256" key="11">
    <source>
        <dbReference type="ARBA" id="ARBA00023204"/>
    </source>
</evidence>
<dbReference type="GO" id="GO:0048476">
    <property type="term" value="C:Holliday junction resolvase complex"/>
    <property type="evidence" value="ECO:0007669"/>
    <property type="project" value="UniProtKB-UniRule"/>
</dbReference>
<sequence length="178" mass="19298">MIVLGIDPGTRTAGFGVVEVEGNRERALDFGTIDLPESMDHTLRLQRIYDRILELADEHMPDEAAVEVPFLGQNVQSMRKLVRVEATVMLAAMHREIPVAQYAPAEVKKAVTGKGRAAKEQVAFMVRAILRLEDSGALDASDALAVALCHARRATTGPASGAPKDWAAFIKANPGRVR</sequence>
<dbReference type="GO" id="GO:0003677">
    <property type="term" value="F:DNA binding"/>
    <property type="evidence" value="ECO:0007669"/>
    <property type="project" value="UniProtKB-KW"/>
</dbReference>
<dbReference type="GO" id="GO:0006281">
    <property type="term" value="P:DNA repair"/>
    <property type="evidence" value="ECO:0007669"/>
    <property type="project" value="UniProtKB-UniRule"/>
</dbReference>
<protein>
    <recommendedName>
        <fullName evidence="13 14">Crossover junction endodeoxyribonuclease RuvC</fullName>
        <ecNumber evidence="13 14">3.1.21.10</ecNumber>
    </recommendedName>
    <alternativeName>
        <fullName evidence="13">Holliday junction nuclease RuvC</fullName>
    </alternativeName>
    <alternativeName>
        <fullName evidence="13">Holliday junction resolvase RuvC</fullName>
    </alternativeName>
</protein>
<evidence type="ECO:0000313" key="15">
    <source>
        <dbReference type="EMBL" id="PAP78431.1"/>
    </source>
</evidence>
<keyword evidence="4 13" id="KW-0479">Metal-binding</keyword>
<dbReference type="EC" id="3.1.21.10" evidence="13 14"/>